<dbReference type="InterPro" id="IPR015422">
    <property type="entry name" value="PyrdxlP-dep_Trfase_small"/>
</dbReference>
<reference evidence="13" key="1">
    <citation type="submission" date="2016-11" db="EMBL/GenBank/DDBJ databases">
        <title>Draft genome sequence of Anoxybacillus sp. strain 103 isolated from the Qarvajar hot spring in Nagorno-Karabach.</title>
        <authorList>
            <person name="Hovhannisyan P."/>
            <person name="Panosyan H."/>
            <person name="Birkeland N.-K."/>
        </authorList>
    </citation>
    <scope>NUCLEOTIDE SEQUENCE [LARGE SCALE GENOMIC DNA]</scope>
    <source>
        <strain evidence="13">103</strain>
    </source>
</reference>
<proteinExistence type="inferred from homology"/>
<comment type="similarity">
    <text evidence="11">Belongs to the class-III pyridoxal-phosphate-dependent aminotransferase family. OAT subfamily.</text>
</comment>
<dbReference type="RefSeq" id="WP_052023524.1">
    <property type="nucleotide sequence ID" value="NZ_JALLIW010000011.1"/>
</dbReference>
<evidence type="ECO:0000256" key="10">
    <source>
        <dbReference type="ARBA" id="ARBA00030587"/>
    </source>
</evidence>
<dbReference type="InterPro" id="IPR050103">
    <property type="entry name" value="Class-III_PLP-dep_AT"/>
</dbReference>
<keyword evidence="7 11" id="KW-0641">Proline biosynthesis</keyword>
<dbReference type="GO" id="GO:0030170">
    <property type="term" value="F:pyridoxal phosphate binding"/>
    <property type="evidence" value="ECO:0007669"/>
    <property type="project" value="UniProtKB-UniRule"/>
</dbReference>
<feature type="modified residue" description="N6-(pyridoxal phosphate)lysine" evidence="11">
    <location>
        <position position="271"/>
    </location>
</feature>
<evidence type="ECO:0000256" key="1">
    <source>
        <dbReference type="ARBA" id="ARBA00001933"/>
    </source>
</evidence>
<accession>A0A1V3FX94</accession>
<dbReference type="NCBIfam" id="NF003145">
    <property type="entry name" value="PRK04073.1"/>
    <property type="match status" value="1"/>
</dbReference>
<dbReference type="GO" id="GO:0004587">
    <property type="term" value="F:ornithine aminotransferase activity"/>
    <property type="evidence" value="ECO:0007669"/>
    <property type="project" value="UniProtKB-UniRule"/>
</dbReference>
<dbReference type="InterPro" id="IPR049704">
    <property type="entry name" value="Aminotrans_3_PPA_site"/>
</dbReference>
<dbReference type="PROSITE" id="PS00600">
    <property type="entry name" value="AA_TRANSFER_CLASS_3"/>
    <property type="match status" value="1"/>
</dbReference>
<keyword evidence="9 11" id="KW-0663">Pyridoxal phosphate</keyword>
<evidence type="ECO:0000256" key="11">
    <source>
        <dbReference type="HAMAP-Rule" id="MF_01689"/>
    </source>
</evidence>
<dbReference type="InterPro" id="IPR015424">
    <property type="entry name" value="PyrdxlP-dep_Trfase"/>
</dbReference>
<dbReference type="CDD" id="cd00610">
    <property type="entry name" value="OAT_like"/>
    <property type="match status" value="1"/>
</dbReference>
<name>A0A1V3FX94_9BACL</name>
<evidence type="ECO:0000313" key="12">
    <source>
        <dbReference type="EMBL" id="OOE06303.1"/>
    </source>
</evidence>
<evidence type="ECO:0000256" key="6">
    <source>
        <dbReference type="ARBA" id="ARBA00022605"/>
    </source>
</evidence>
<dbReference type="SUPFAM" id="SSF53383">
    <property type="entry name" value="PLP-dependent transferases"/>
    <property type="match status" value="1"/>
</dbReference>
<evidence type="ECO:0000256" key="9">
    <source>
        <dbReference type="ARBA" id="ARBA00022898"/>
    </source>
</evidence>
<keyword evidence="13" id="KW-1185">Reference proteome</keyword>
<dbReference type="HAMAP" id="MF_01689">
    <property type="entry name" value="Ornith_aminotrans_3"/>
    <property type="match status" value="1"/>
</dbReference>
<dbReference type="UniPathway" id="UPA00098">
    <property type="reaction ID" value="UER00358"/>
</dbReference>
<organism evidence="12 13">
    <name type="scientific">Anoxybacillus kestanbolensis</name>
    <dbReference type="NCBI Taxonomy" id="227476"/>
    <lineage>
        <taxon>Bacteria</taxon>
        <taxon>Bacillati</taxon>
        <taxon>Bacillota</taxon>
        <taxon>Bacilli</taxon>
        <taxon>Bacillales</taxon>
        <taxon>Anoxybacillaceae</taxon>
        <taxon>Anoxybacillus</taxon>
    </lineage>
</organism>
<dbReference type="PIRSF" id="PIRSF000521">
    <property type="entry name" value="Transaminase_4ab_Lys_Orn"/>
    <property type="match status" value="1"/>
</dbReference>
<dbReference type="Pfam" id="PF00202">
    <property type="entry name" value="Aminotran_3"/>
    <property type="match status" value="1"/>
</dbReference>
<keyword evidence="5 11" id="KW-0032">Aminotransferase</keyword>
<dbReference type="AlphaFoldDB" id="A0A1V3FX94"/>
<evidence type="ECO:0000313" key="13">
    <source>
        <dbReference type="Proteomes" id="UP000188458"/>
    </source>
</evidence>
<dbReference type="GO" id="GO:0042802">
    <property type="term" value="F:identical protein binding"/>
    <property type="evidence" value="ECO:0007669"/>
    <property type="project" value="TreeGrafter"/>
</dbReference>
<protein>
    <recommendedName>
        <fullName evidence="3 11">Ornithine aminotransferase</fullName>
        <shortName evidence="11">OAT</shortName>
        <ecNumber evidence="3 11">2.6.1.13</ecNumber>
    </recommendedName>
    <alternativeName>
        <fullName evidence="10 11">Ornithine--oxo-acid aminotransferase</fullName>
    </alternativeName>
</protein>
<evidence type="ECO:0000256" key="7">
    <source>
        <dbReference type="ARBA" id="ARBA00022650"/>
    </source>
</evidence>
<dbReference type="GO" id="GO:0005737">
    <property type="term" value="C:cytoplasm"/>
    <property type="evidence" value="ECO:0007669"/>
    <property type="project" value="UniProtKB-SubCell"/>
</dbReference>
<dbReference type="EMBL" id="MQAD01000001">
    <property type="protein sequence ID" value="OOE06303.1"/>
    <property type="molecule type" value="Genomic_DNA"/>
</dbReference>
<evidence type="ECO:0000256" key="4">
    <source>
        <dbReference type="ARBA" id="ARBA00022490"/>
    </source>
</evidence>
<comment type="function">
    <text evidence="11">Catalyzes the interconversion of ornithine to glutamate semialdehyde.</text>
</comment>
<dbReference type="InterPro" id="IPR034757">
    <property type="entry name" value="Ornith_aminotrans_bact"/>
</dbReference>
<dbReference type="Proteomes" id="UP000188458">
    <property type="component" value="Unassembled WGS sequence"/>
</dbReference>
<gene>
    <name evidence="11" type="primary">rocD</name>
    <name evidence="12" type="ORF">BO219_00515</name>
</gene>
<dbReference type="PANTHER" id="PTHR11986">
    <property type="entry name" value="AMINOTRANSFERASE CLASS III"/>
    <property type="match status" value="1"/>
</dbReference>
<evidence type="ECO:0000256" key="5">
    <source>
        <dbReference type="ARBA" id="ARBA00022576"/>
    </source>
</evidence>
<dbReference type="InterPro" id="IPR005814">
    <property type="entry name" value="Aminotrans_3"/>
</dbReference>
<keyword evidence="4 11" id="KW-0963">Cytoplasm</keyword>
<sequence length="413" mass="45815">MHFKYVIYVTIEIGGIDVKTTQIIELTEKYGANNYHPLPVVLSKGEGVWVEDPEGNRYMDMLSAYSAVNQGHRHPRIVQALIEQANKITLTSRAFHNDQLGPWYEKVAKLTNKEMVLPMNTGAEAVETAVKAARRWAYDVKGVPADQAEIIVCEDNFHGRTMTAVSMSSNPEYKRGFGPMLPGIKVIPFGDVEALKQAITPNTAAFIFEPIQGEAGINIPPEGFLKAAYDVCKQHNVLYIADEIQSGLGRSGKMFACDWEEVEPDMYILGKALGGGVFPISCVAANRDILGVFNPGSHGSTFGGNPLACAVSIAALDVIVEEKLPERSFELGQYFQEKLREINHPDIKEVRGRGLFIGVELHVPARPYCEKLQKEGLLCKETHDTVIRFAPPLVITKEELDWAIEKVKKVFEQ</sequence>
<comment type="cofactor">
    <cofactor evidence="1 11">
        <name>pyridoxal 5'-phosphate</name>
        <dbReference type="ChEBI" id="CHEBI:597326"/>
    </cofactor>
</comment>
<evidence type="ECO:0000256" key="2">
    <source>
        <dbReference type="ARBA" id="ARBA00004998"/>
    </source>
</evidence>
<dbReference type="GO" id="GO:0055129">
    <property type="term" value="P:L-proline biosynthetic process"/>
    <property type="evidence" value="ECO:0007669"/>
    <property type="project" value="UniProtKB-UniRule"/>
</dbReference>
<dbReference type="Gene3D" id="3.40.640.10">
    <property type="entry name" value="Type I PLP-dependent aspartate aminotransferase-like (Major domain)"/>
    <property type="match status" value="1"/>
</dbReference>
<evidence type="ECO:0000256" key="8">
    <source>
        <dbReference type="ARBA" id="ARBA00022679"/>
    </source>
</evidence>
<keyword evidence="6 11" id="KW-0028">Amino-acid biosynthesis</keyword>
<dbReference type="EC" id="2.6.1.13" evidence="3 11"/>
<comment type="catalytic activity">
    <reaction evidence="11">
        <text>a 2-oxocarboxylate + L-ornithine = L-glutamate 5-semialdehyde + an L-alpha-amino acid</text>
        <dbReference type="Rhea" id="RHEA:13877"/>
        <dbReference type="ChEBI" id="CHEBI:35179"/>
        <dbReference type="ChEBI" id="CHEBI:46911"/>
        <dbReference type="ChEBI" id="CHEBI:58066"/>
        <dbReference type="ChEBI" id="CHEBI:59869"/>
        <dbReference type="EC" id="2.6.1.13"/>
    </reaction>
</comment>
<comment type="caution">
    <text evidence="12">The sequence shown here is derived from an EMBL/GenBank/DDBJ whole genome shotgun (WGS) entry which is preliminary data.</text>
</comment>
<comment type="subcellular location">
    <subcellularLocation>
        <location evidence="11">Cytoplasm</location>
    </subcellularLocation>
</comment>
<dbReference type="FunFam" id="3.40.640.10:FF:000011">
    <property type="entry name" value="Ornithine aminotransferase"/>
    <property type="match status" value="1"/>
</dbReference>
<dbReference type="InterPro" id="IPR015421">
    <property type="entry name" value="PyrdxlP-dep_Trfase_major"/>
</dbReference>
<dbReference type="NCBIfam" id="TIGR01885">
    <property type="entry name" value="Orn_aminotrans"/>
    <property type="match status" value="1"/>
</dbReference>
<dbReference type="PANTHER" id="PTHR11986:SF18">
    <property type="entry name" value="ORNITHINE AMINOTRANSFERASE, MITOCHONDRIAL"/>
    <property type="match status" value="1"/>
</dbReference>
<comment type="pathway">
    <text evidence="2 11">Amino-acid biosynthesis; L-proline biosynthesis; L-glutamate 5-semialdehyde from L-ornithine: step 1/1.</text>
</comment>
<dbReference type="InterPro" id="IPR010164">
    <property type="entry name" value="Orn_aminotrans"/>
</dbReference>
<keyword evidence="8 11" id="KW-0808">Transferase</keyword>
<dbReference type="Gene3D" id="3.90.1150.10">
    <property type="entry name" value="Aspartate Aminotransferase, domain 1"/>
    <property type="match status" value="1"/>
</dbReference>
<evidence type="ECO:0000256" key="3">
    <source>
        <dbReference type="ARBA" id="ARBA00012924"/>
    </source>
</evidence>